<evidence type="ECO:0000256" key="2">
    <source>
        <dbReference type="PROSITE-ProRule" id="PRU00339"/>
    </source>
</evidence>
<accession>A0A833N6H5</accession>
<evidence type="ECO:0000256" key="3">
    <source>
        <dbReference type="SAM" id="MobiDB-lite"/>
    </source>
</evidence>
<dbReference type="EMBL" id="WFLN01000007">
    <property type="protein sequence ID" value="KAB8030003.1"/>
    <property type="molecule type" value="Genomic_DNA"/>
</dbReference>
<sequence length="326" mass="37184">MIRSKSLFYIFIIIIFEFFLYSCASAPKKAALEEGKQAETDANAETDEHGNIIVKKAAELPNFDQFAKVETIDSIENINKEQDKRILKLEKENKTLSFQVTDLIQDNRVSKKMITQLRNDVFSLSEVISTNRREIEIIKRGLRSGIFEDLNPANKSPSSATGQSMLPDILESRYSFEERQNSITPESPKTEMNQPTAHSLSPSQMLANAEIKIQQAQFGEAIVTIEDMKKNFPNYDDGGKSYILAAEAWFKMREYNNTFNELKSFYLKYPASSELSHAKLIEGKAYEKMDQKNKATDLYQEVITLAPQSNDAQNAREGMLRMRDAK</sequence>
<keyword evidence="7" id="KW-1185">Reference proteome</keyword>
<dbReference type="InterPro" id="IPR011990">
    <property type="entry name" value="TPR-like_helical_dom_sf"/>
</dbReference>
<dbReference type="RefSeq" id="WP_152213344.1">
    <property type="nucleotide sequence ID" value="NZ_WFLN01000007.1"/>
</dbReference>
<evidence type="ECO:0000313" key="6">
    <source>
        <dbReference type="EMBL" id="KAB8030003.1"/>
    </source>
</evidence>
<reference evidence="6 7" key="1">
    <citation type="submission" date="2019-10" db="EMBL/GenBank/DDBJ databases">
        <title>New genus of Silvanigrellaceae.</title>
        <authorList>
            <person name="Pitt A."/>
            <person name="Hahn M.W."/>
        </authorList>
    </citation>
    <scope>NUCLEOTIDE SEQUENCE [LARGE SCALE GENOMIC DNA]</scope>
    <source>
        <strain evidence="6 7">33A1-SZDP</strain>
    </source>
</reference>
<keyword evidence="2" id="KW-0802">TPR repeat</keyword>
<gene>
    <name evidence="6" type="primary">bamD</name>
    <name evidence="6" type="ORF">GCL57_10730</name>
</gene>
<protein>
    <submittedName>
        <fullName evidence="6">Outer membrane protein assembly factor BamD</fullName>
    </submittedName>
</protein>
<feature type="region of interest" description="Disordered" evidence="3">
    <location>
        <begin position="177"/>
        <end position="199"/>
    </location>
</feature>
<dbReference type="SUPFAM" id="SSF48452">
    <property type="entry name" value="TPR-like"/>
    <property type="match status" value="1"/>
</dbReference>
<evidence type="ECO:0000256" key="4">
    <source>
        <dbReference type="SAM" id="Phobius"/>
    </source>
</evidence>
<feature type="transmembrane region" description="Helical" evidence="4">
    <location>
        <begin position="7"/>
        <end position="27"/>
    </location>
</feature>
<dbReference type="InterPro" id="IPR039565">
    <property type="entry name" value="BamD-like"/>
</dbReference>
<feature type="repeat" description="TPR" evidence="2">
    <location>
        <begin position="276"/>
        <end position="309"/>
    </location>
</feature>
<evidence type="ECO:0000256" key="1">
    <source>
        <dbReference type="ARBA" id="ARBA00022729"/>
    </source>
</evidence>
<dbReference type="InterPro" id="IPR019734">
    <property type="entry name" value="TPR_rpt"/>
</dbReference>
<evidence type="ECO:0000313" key="7">
    <source>
        <dbReference type="Proteomes" id="UP000442694"/>
    </source>
</evidence>
<keyword evidence="4" id="KW-0812">Transmembrane</keyword>
<keyword evidence="4" id="KW-1133">Transmembrane helix</keyword>
<keyword evidence="1" id="KW-0732">Signal</keyword>
<name>A0A833N6H5_9BACT</name>
<comment type="caution">
    <text evidence="6">The sequence shown here is derived from an EMBL/GenBank/DDBJ whole genome shotgun (WGS) entry which is preliminary data.</text>
</comment>
<dbReference type="Proteomes" id="UP000442694">
    <property type="component" value="Unassembled WGS sequence"/>
</dbReference>
<evidence type="ECO:0000259" key="5">
    <source>
        <dbReference type="Pfam" id="PF13525"/>
    </source>
</evidence>
<dbReference type="Pfam" id="PF13525">
    <property type="entry name" value="YfiO"/>
    <property type="match status" value="1"/>
</dbReference>
<proteinExistence type="predicted"/>
<keyword evidence="4" id="KW-0472">Membrane</keyword>
<organism evidence="6 7">
    <name type="scientific">Fluviispira multicolorata</name>
    <dbReference type="NCBI Taxonomy" id="2654512"/>
    <lineage>
        <taxon>Bacteria</taxon>
        <taxon>Pseudomonadati</taxon>
        <taxon>Bdellovibrionota</taxon>
        <taxon>Oligoflexia</taxon>
        <taxon>Silvanigrellales</taxon>
        <taxon>Silvanigrellaceae</taxon>
        <taxon>Fluviispira</taxon>
    </lineage>
</organism>
<dbReference type="AlphaFoldDB" id="A0A833N6H5"/>
<dbReference type="Gene3D" id="1.25.40.10">
    <property type="entry name" value="Tetratricopeptide repeat domain"/>
    <property type="match status" value="1"/>
</dbReference>
<feature type="domain" description="Outer membrane lipoprotein BamD-like" evidence="5">
    <location>
        <begin position="201"/>
        <end position="307"/>
    </location>
</feature>
<dbReference type="PROSITE" id="PS50005">
    <property type="entry name" value="TPR"/>
    <property type="match status" value="1"/>
</dbReference>
<feature type="compositionally biased region" description="Polar residues" evidence="3">
    <location>
        <begin position="181"/>
        <end position="199"/>
    </location>
</feature>